<dbReference type="Proteomes" id="UP000053328">
    <property type="component" value="Unassembled WGS sequence"/>
</dbReference>
<dbReference type="HOGENOM" id="CLU_016315_1_0_1"/>
<dbReference type="CDD" id="cd00195">
    <property type="entry name" value="UBCc_UEV"/>
    <property type="match status" value="1"/>
</dbReference>
<dbReference type="GeneID" id="27327570"/>
<reference evidence="4 5" key="1">
    <citation type="submission" date="2015-01" db="EMBL/GenBank/DDBJ databases">
        <title>The Genome Sequence of Exophiala spinifera CBS89968.</title>
        <authorList>
            <consortium name="The Broad Institute Genomics Platform"/>
            <person name="Cuomo C."/>
            <person name="de Hoog S."/>
            <person name="Gorbushina A."/>
            <person name="Stielow B."/>
            <person name="Teixiera M."/>
            <person name="Abouelleil A."/>
            <person name="Chapman S.B."/>
            <person name="Priest M."/>
            <person name="Young S.K."/>
            <person name="Wortman J."/>
            <person name="Nusbaum C."/>
            <person name="Birren B."/>
        </authorList>
    </citation>
    <scope>NUCLEOTIDE SEQUENCE [LARGE SCALE GENOMIC DNA]</scope>
    <source>
        <strain evidence="4 5">CBS 89968</strain>
    </source>
</reference>
<evidence type="ECO:0000256" key="1">
    <source>
        <dbReference type="ARBA" id="ARBA00022786"/>
    </source>
</evidence>
<dbReference type="PANTHER" id="PTHR24067">
    <property type="entry name" value="UBIQUITIN-CONJUGATING ENZYME E2"/>
    <property type="match status" value="1"/>
</dbReference>
<dbReference type="VEuPathDB" id="FungiDB:PV08_00487"/>
<dbReference type="EMBL" id="KN847492">
    <property type="protein sequence ID" value="KIW19912.1"/>
    <property type="molecule type" value="Genomic_DNA"/>
</dbReference>
<proteinExistence type="predicted"/>
<dbReference type="SMART" id="SM00212">
    <property type="entry name" value="UBCc"/>
    <property type="match status" value="1"/>
</dbReference>
<feature type="domain" description="UBC core" evidence="3">
    <location>
        <begin position="1"/>
        <end position="147"/>
    </location>
</feature>
<organism evidence="4 5">
    <name type="scientific">Exophiala spinifera</name>
    <dbReference type="NCBI Taxonomy" id="91928"/>
    <lineage>
        <taxon>Eukaryota</taxon>
        <taxon>Fungi</taxon>
        <taxon>Dikarya</taxon>
        <taxon>Ascomycota</taxon>
        <taxon>Pezizomycotina</taxon>
        <taxon>Eurotiomycetes</taxon>
        <taxon>Chaetothyriomycetidae</taxon>
        <taxon>Chaetothyriales</taxon>
        <taxon>Herpotrichiellaceae</taxon>
        <taxon>Exophiala</taxon>
    </lineage>
</organism>
<dbReference type="PROSITE" id="PS50127">
    <property type="entry name" value="UBC_2"/>
    <property type="match status" value="1"/>
</dbReference>
<evidence type="ECO:0000313" key="5">
    <source>
        <dbReference type="Proteomes" id="UP000053328"/>
    </source>
</evidence>
<name>A0A0D2A536_9EURO</name>
<dbReference type="InterPro" id="IPR050113">
    <property type="entry name" value="Ub_conjugating_enzyme"/>
</dbReference>
<evidence type="ECO:0000259" key="3">
    <source>
        <dbReference type="PROSITE" id="PS50127"/>
    </source>
</evidence>
<evidence type="ECO:0000313" key="4">
    <source>
        <dbReference type="EMBL" id="KIW19912.1"/>
    </source>
</evidence>
<gene>
    <name evidence="4" type="ORF">PV08_00487</name>
</gene>
<dbReference type="SUPFAM" id="SSF54495">
    <property type="entry name" value="UBC-like"/>
    <property type="match status" value="1"/>
</dbReference>
<dbReference type="InterPro" id="IPR000608">
    <property type="entry name" value="UBC"/>
</dbReference>
<dbReference type="OrthoDB" id="109543at2759"/>
<evidence type="ECO:0000256" key="2">
    <source>
        <dbReference type="SAM" id="MobiDB-lite"/>
    </source>
</evidence>
<keyword evidence="5" id="KW-1185">Reference proteome</keyword>
<dbReference type="InterPro" id="IPR016135">
    <property type="entry name" value="UBQ-conjugating_enzyme/RWD"/>
</dbReference>
<dbReference type="STRING" id="91928.A0A0D2A536"/>
<sequence length="667" mass="74472">MALHQRLLRDIAEFQSKPYPFITFIPRTDIHSACLILTPEAKRPIHLTVRIPHDFPLHPPTVACDTPIQHPNVFGSYICASILNTQEGYTPAYTLQGIAIQILSFFNSDHIEQTSGRKVDLRTYKQLDNTRPQYHCHLCQFGAVGSQERTLLADSTVETAIDPVIIFCDAAFESDAAPTKQPLTRLPDEILALVCDKLESEDLSKFARAWNRVGGPQGVVTKFNILRNRELQCFVLKKSFRETTLGIGVGAIFTAGRKRMIASEFDLLSDTAYKSHRVRKSVHGAPFRCWLPLPLSRSHYARVKDRISGCLGNIASAAELGQLTGSDIVYNFLNDIVVRLSQATQPRKCSHSFHQRVPQRVLEEQDIKSTLKHASEKAIESYFHIFHLLLCLATTYDSVVQVANRTLENFKKGSTSKTNCPNLGHLLVASLIADVDLTQHLRIAIIREAVTRNVVWMLDRRNGAGMVDLVYMEPDEVCEYRLTKTFEASKTSYRLLMFINLFRLTVNRGSGPGRKTLVQMREELFDSYGAPPFGAAARLAAQVKKIQDVDNFDDFLAVMGIENLPSKAELTDFLRKCVAESMRKGYSIPGASQTDAKAMREGSQRGRGRVRSFFPGSGHPGYGFPGLDRRSAGRGRQPAAFGRNYRARGGQGRGRGRNLMGVAPGIM</sequence>
<dbReference type="Pfam" id="PF00179">
    <property type="entry name" value="UQ_con"/>
    <property type="match status" value="1"/>
</dbReference>
<protein>
    <recommendedName>
        <fullName evidence="3">UBC core domain-containing protein</fullName>
    </recommendedName>
</protein>
<accession>A0A0D2A536</accession>
<dbReference type="Gene3D" id="3.10.110.10">
    <property type="entry name" value="Ubiquitin Conjugating Enzyme"/>
    <property type="match status" value="1"/>
</dbReference>
<keyword evidence="1" id="KW-0833">Ubl conjugation pathway</keyword>
<dbReference type="AlphaFoldDB" id="A0A0D2A536"/>
<dbReference type="RefSeq" id="XP_016240128.1">
    <property type="nucleotide sequence ID" value="XM_016374852.1"/>
</dbReference>
<feature type="region of interest" description="Disordered" evidence="2">
    <location>
        <begin position="589"/>
        <end position="667"/>
    </location>
</feature>